<dbReference type="PROSITE" id="PS50405">
    <property type="entry name" value="GST_CTER"/>
    <property type="match status" value="1"/>
</dbReference>
<evidence type="ECO:0000259" key="4">
    <source>
        <dbReference type="PROSITE" id="PS50404"/>
    </source>
</evidence>
<dbReference type="Gene3D" id="3.40.30.10">
    <property type="entry name" value="Glutaredoxin"/>
    <property type="match status" value="1"/>
</dbReference>
<evidence type="ECO:0000256" key="3">
    <source>
        <dbReference type="ARBA" id="ARBA00047960"/>
    </source>
</evidence>
<comment type="caution">
    <text evidence="6">The sequence shown here is derived from an EMBL/GenBank/DDBJ whole genome shotgun (WGS) entry which is preliminary data.</text>
</comment>
<feature type="domain" description="GST N-terminal" evidence="4">
    <location>
        <begin position="2"/>
        <end position="81"/>
    </location>
</feature>
<dbReference type="Proteomes" id="UP000028006">
    <property type="component" value="Unassembled WGS sequence"/>
</dbReference>
<dbReference type="PANTHER" id="PTHR43968:SF6">
    <property type="entry name" value="GLUTATHIONE S-TRANSFERASE OMEGA"/>
    <property type="match status" value="1"/>
</dbReference>
<sequence>MPEIELISFKLCPFVQRSVITLLEKGIPFDITYIDLENKPDWFLQISPTGKVPVLRINGKDILFESAVINEYLDEITPPSLHPEDPLEKARNRAWIEFGSTILMTGYRLRMAKDSDTYDSEHANLMQLLQQLEEQLDGKSFFNGNQFSLADAAFAPVFRSIVFLDRHFKTGILDGTPGLKQWADNLLNRPSVRDSVVDDFDELSIQRLKASDSYIVGLLRA</sequence>
<comment type="catalytic activity">
    <reaction evidence="3">
        <text>RX + glutathione = an S-substituted glutathione + a halide anion + H(+)</text>
        <dbReference type="Rhea" id="RHEA:16437"/>
        <dbReference type="ChEBI" id="CHEBI:15378"/>
        <dbReference type="ChEBI" id="CHEBI:16042"/>
        <dbReference type="ChEBI" id="CHEBI:17792"/>
        <dbReference type="ChEBI" id="CHEBI:57925"/>
        <dbReference type="ChEBI" id="CHEBI:90779"/>
        <dbReference type="EC" id="2.5.1.18"/>
    </reaction>
</comment>
<dbReference type="Pfam" id="PF13409">
    <property type="entry name" value="GST_N_2"/>
    <property type="match status" value="1"/>
</dbReference>
<dbReference type="InterPro" id="IPR036249">
    <property type="entry name" value="Thioredoxin-like_sf"/>
</dbReference>
<organism evidence="6 7">
    <name type="scientific">Endozoicomonas montiporae</name>
    <dbReference type="NCBI Taxonomy" id="1027273"/>
    <lineage>
        <taxon>Bacteria</taxon>
        <taxon>Pseudomonadati</taxon>
        <taxon>Pseudomonadota</taxon>
        <taxon>Gammaproteobacteria</taxon>
        <taxon>Oceanospirillales</taxon>
        <taxon>Endozoicomonadaceae</taxon>
        <taxon>Endozoicomonas</taxon>
    </lineage>
</organism>
<evidence type="ECO:0000313" key="6">
    <source>
        <dbReference type="EMBL" id="KEQ11368.1"/>
    </source>
</evidence>
<dbReference type="PANTHER" id="PTHR43968">
    <property type="match status" value="1"/>
</dbReference>
<dbReference type="SUPFAM" id="SSF47616">
    <property type="entry name" value="GST C-terminal domain-like"/>
    <property type="match status" value="1"/>
</dbReference>
<dbReference type="EMBL" id="JOKG01000007">
    <property type="protein sequence ID" value="KEQ11368.1"/>
    <property type="molecule type" value="Genomic_DNA"/>
</dbReference>
<dbReference type="SFLD" id="SFLDG00358">
    <property type="entry name" value="Main_(cytGST)"/>
    <property type="match status" value="1"/>
</dbReference>
<dbReference type="InterPro" id="IPR036282">
    <property type="entry name" value="Glutathione-S-Trfase_C_sf"/>
</dbReference>
<keyword evidence="7" id="KW-1185">Reference proteome</keyword>
<keyword evidence="2 6" id="KW-0808">Transferase</keyword>
<dbReference type="InterPro" id="IPR040079">
    <property type="entry name" value="Glutathione_S-Trfase"/>
</dbReference>
<dbReference type="RefSeq" id="WP_034879578.1">
    <property type="nucleotide sequence ID" value="NZ_JOKG01000007.1"/>
</dbReference>
<dbReference type="InterPro" id="IPR010987">
    <property type="entry name" value="Glutathione-S-Trfase_C-like"/>
</dbReference>
<dbReference type="Gene3D" id="1.20.1050.10">
    <property type="match status" value="1"/>
</dbReference>
<evidence type="ECO:0000256" key="1">
    <source>
        <dbReference type="ARBA" id="ARBA00012452"/>
    </source>
</evidence>
<dbReference type="Pfam" id="PF00043">
    <property type="entry name" value="GST_C"/>
    <property type="match status" value="1"/>
</dbReference>
<dbReference type="GO" id="GO:0004364">
    <property type="term" value="F:glutathione transferase activity"/>
    <property type="evidence" value="ECO:0007669"/>
    <property type="project" value="UniProtKB-EC"/>
</dbReference>
<dbReference type="eggNOG" id="COG0625">
    <property type="taxonomic scope" value="Bacteria"/>
</dbReference>
<dbReference type="FunFam" id="3.40.30.10:FF:000123">
    <property type="entry name" value="Glutathione transferase o1"/>
    <property type="match status" value="1"/>
</dbReference>
<proteinExistence type="predicted"/>
<dbReference type="InterPro" id="IPR004045">
    <property type="entry name" value="Glutathione_S-Trfase_N"/>
</dbReference>
<evidence type="ECO:0000259" key="5">
    <source>
        <dbReference type="PROSITE" id="PS50405"/>
    </source>
</evidence>
<dbReference type="AlphaFoldDB" id="A0A081MYU5"/>
<dbReference type="CDD" id="cd00299">
    <property type="entry name" value="GST_C_family"/>
    <property type="match status" value="1"/>
</dbReference>
<feature type="domain" description="GST C-terminal" evidence="5">
    <location>
        <begin position="85"/>
        <end position="215"/>
    </location>
</feature>
<dbReference type="InterPro" id="IPR004046">
    <property type="entry name" value="GST_C"/>
</dbReference>
<protein>
    <recommendedName>
        <fullName evidence="1">glutathione transferase</fullName>
        <ecNumber evidence="1">2.5.1.18</ecNumber>
    </recommendedName>
</protein>
<dbReference type="SFLD" id="SFLDG01152">
    <property type="entry name" value="Main.3:_Omega-_and_Tau-like"/>
    <property type="match status" value="1"/>
</dbReference>
<dbReference type="PROSITE" id="PS50404">
    <property type="entry name" value="GST_NTER"/>
    <property type="match status" value="1"/>
</dbReference>
<reference evidence="6 7" key="1">
    <citation type="submission" date="2014-06" db="EMBL/GenBank/DDBJ databases">
        <title>Whole Genome Sequences of Three Symbiotic Endozoicomonas Bacteria.</title>
        <authorList>
            <person name="Neave M.J."/>
            <person name="Apprill A."/>
            <person name="Voolstra C.R."/>
        </authorList>
    </citation>
    <scope>NUCLEOTIDE SEQUENCE [LARGE SCALE GENOMIC DNA]</scope>
    <source>
        <strain evidence="6 7">LMG 24815</strain>
    </source>
</reference>
<dbReference type="SFLD" id="SFLDS00019">
    <property type="entry name" value="Glutathione_Transferase_(cytos"/>
    <property type="match status" value="1"/>
</dbReference>
<dbReference type="InterPro" id="IPR045073">
    <property type="entry name" value="Omega/Tau-like"/>
</dbReference>
<evidence type="ECO:0000313" key="7">
    <source>
        <dbReference type="Proteomes" id="UP000028006"/>
    </source>
</evidence>
<dbReference type="InterPro" id="IPR050983">
    <property type="entry name" value="GST_Omega/HSP26"/>
</dbReference>
<dbReference type="GO" id="GO:0005737">
    <property type="term" value="C:cytoplasm"/>
    <property type="evidence" value="ECO:0007669"/>
    <property type="project" value="TreeGrafter"/>
</dbReference>
<evidence type="ECO:0000256" key="2">
    <source>
        <dbReference type="ARBA" id="ARBA00022679"/>
    </source>
</evidence>
<name>A0A081MYU5_9GAMM</name>
<dbReference type="EC" id="2.5.1.18" evidence="1"/>
<accession>A0A081MYU5</accession>
<dbReference type="SUPFAM" id="SSF52833">
    <property type="entry name" value="Thioredoxin-like"/>
    <property type="match status" value="1"/>
</dbReference>
<gene>
    <name evidence="6" type="ORF">GZ77_24950</name>
</gene>